<dbReference type="PANTHER" id="PTHR43658">
    <property type="entry name" value="SHORT-CHAIN DEHYDROGENASE/REDUCTASE"/>
    <property type="match status" value="1"/>
</dbReference>
<dbReference type="PRINTS" id="PR00081">
    <property type="entry name" value="GDHRDH"/>
</dbReference>
<dbReference type="InterPro" id="IPR036291">
    <property type="entry name" value="NAD(P)-bd_dom_sf"/>
</dbReference>
<dbReference type="PROSITE" id="PS00061">
    <property type="entry name" value="ADH_SHORT"/>
    <property type="match status" value="1"/>
</dbReference>
<dbReference type="PATRIC" id="fig|33888.3.peg.2370"/>
<dbReference type="SUPFAM" id="SSF51735">
    <property type="entry name" value="NAD(P)-binding Rossmann-fold domains"/>
    <property type="match status" value="1"/>
</dbReference>
<dbReference type="PRINTS" id="PR00080">
    <property type="entry name" value="SDRFAMILY"/>
</dbReference>
<dbReference type="InterPro" id="IPR020904">
    <property type="entry name" value="Sc_DH/Rdtase_CS"/>
</dbReference>
<dbReference type="InterPro" id="IPR057326">
    <property type="entry name" value="KR_dom"/>
</dbReference>
<dbReference type="Gene3D" id="3.40.50.720">
    <property type="entry name" value="NAD(P)-binding Rossmann-like Domain"/>
    <property type="match status" value="1"/>
</dbReference>
<dbReference type="OrthoDB" id="9795647at2"/>
<dbReference type="InterPro" id="IPR002347">
    <property type="entry name" value="SDR_fam"/>
</dbReference>
<evidence type="ECO:0000313" key="5">
    <source>
        <dbReference type="EMBL" id="AND17254.1"/>
    </source>
</evidence>
<evidence type="ECO:0000259" key="4">
    <source>
        <dbReference type="SMART" id="SM00822"/>
    </source>
</evidence>
<keyword evidence="2" id="KW-0560">Oxidoreductase</keyword>
<protein>
    <submittedName>
        <fullName evidence="5">3-hydroxy-2-methylbutyryl-CoA dehydrogenase</fullName>
    </submittedName>
</protein>
<dbReference type="Proteomes" id="UP000077071">
    <property type="component" value="Chromosome"/>
</dbReference>
<proteinExistence type="inferred from homology"/>
<dbReference type="KEGG" id="rtn:A6122_2130"/>
<dbReference type="GO" id="GO:0016491">
    <property type="term" value="F:oxidoreductase activity"/>
    <property type="evidence" value="ECO:0007669"/>
    <property type="project" value="UniProtKB-KW"/>
</dbReference>
<dbReference type="STRING" id="33888.A6122_2130"/>
<evidence type="ECO:0000256" key="3">
    <source>
        <dbReference type="RuleBase" id="RU000363"/>
    </source>
</evidence>
<feature type="domain" description="Ketoreductase" evidence="4">
    <location>
        <begin position="6"/>
        <end position="189"/>
    </location>
</feature>
<evidence type="ECO:0000256" key="1">
    <source>
        <dbReference type="ARBA" id="ARBA00006484"/>
    </source>
</evidence>
<reference evidence="5 6" key="1">
    <citation type="submission" date="2016-05" db="EMBL/GenBank/DDBJ databases">
        <title>Complete genome sequence of Rathayibacter tritici NCPPB 1953.</title>
        <authorList>
            <person name="Park J."/>
            <person name="Lee H.-H."/>
            <person name="Lee S.-W."/>
            <person name="Seo Y.-S."/>
        </authorList>
    </citation>
    <scope>NUCLEOTIDE SEQUENCE [LARGE SCALE GENOMIC DNA]</scope>
    <source>
        <strain evidence="5 6">NCPPB 1953</strain>
    </source>
</reference>
<keyword evidence="6" id="KW-1185">Reference proteome</keyword>
<accession>A0A160KUK2</accession>
<dbReference type="PANTHER" id="PTHR43658:SF8">
    <property type="entry name" value="17-BETA-HYDROXYSTEROID DEHYDROGENASE 14-RELATED"/>
    <property type="match status" value="1"/>
</dbReference>
<organism evidence="5 6">
    <name type="scientific">Rathayibacter tritici</name>
    <dbReference type="NCBI Taxonomy" id="33888"/>
    <lineage>
        <taxon>Bacteria</taxon>
        <taxon>Bacillati</taxon>
        <taxon>Actinomycetota</taxon>
        <taxon>Actinomycetes</taxon>
        <taxon>Micrococcales</taxon>
        <taxon>Microbacteriaceae</taxon>
        <taxon>Rathayibacter</taxon>
    </lineage>
</organism>
<evidence type="ECO:0000256" key="2">
    <source>
        <dbReference type="ARBA" id="ARBA00023002"/>
    </source>
</evidence>
<dbReference type="SMART" id="SM00822">
    <property type="entry name" value="PKS_KR"/>
    <property type="match status" value="1"/>
</dbReference>
<dbReference type="Pfam" id="PF00106">
    <property type="entry name" value="adh_short"/>
    <property type="match status" value="1"/>
</dbReference>
<evidence type="ECO:0000313" key="6">
    <source>
        <dbReference type="Proteomes" id="UP000077071"/>
    </source>
</evidence>
<dbReference type="EMBL" id="CP015515">
    <property type="protein sequence ID" value="AND17254.1"/>
    <property type="molecule type" value="Genomic_DNA"/>
</dbReference>
<comment type="similarity">
    <text evidence="1 3">Belongs to the short-chain dehydrogenases/reductases (SDR) family.</text>
</comment>
<gene>
    <name evidence="5" type="ORF">A6122_2130</name>
</gene>
<dbReference type="AlphaFoldDB" id="A0A160KUK2"/>
<dbReference type="RefSeq" id="WP_068254881.1">
    <property type="nucleotide sequence ID" value="NZ_CP015515.1"/>
</dbReference>
<sequence>MRLDGTSALVAGGASGLGAATASALALAGARVVVLDLPRAVEAASLPASVRLIAGDVLDSDALARAVEAAGELRIAVSCAGIAPPGRLLGRDGPLPLEEFEQVVRVNVTGTFNVLRLAAASIAEREPIDGERGVLVTTASIAAFEGQIGQAAYAASKGAVAALTLPLARELAARLVRVVSIAPGTFDTPLLAGLPEKAREALGSATPHPARLGRPEEFAALVRHIVENPMLNGDTIRLDGALRLPPR</sequence>
<name>A0A160KUK2_9MICO</name>